<name>A0AA88ACW3_FICCA</name>
<comment type="caution">
    <text evidence="1">The sequence shown here is derived from an EMBL/GenBank/DDBJ whole genome shotgun (WGS) entry which is preliminary data.</text>
</comment>
<dbReference type="AlphaFoldDB" id="A0AA88ACW3"/>
<evidence type="ECO:0000313" key="1">
    <source>
        <dbReference type="EMBL" id="GMN48592.1"/>
    </source>
</evidence>
<accession>A0AA88ACW3</accession>
<reference evidence="1" key="1">
    <citation type="submission" date="2023-07" db="EMBL/GenBank/DDBJ databases">
        <title>draft genome sequence of fig (Ficus carica).</title>
        <authorList>
            <person name="Takahashi T."/>
            <person name="Nishimura K."/>
        </authorList>
    </citation>
    <scope>NUCLEOTIDE SEQUENCE</scope>
</reference>
<dbReference type="PANTHER" id="PTHR34676:SF17">
    <property type="entry name" value="OS06G0684500 PROTEIN"/>
    <property type="match status" value="1"/>
</dbReference>
<dbReference type="EMBL" id="BTGU01000028">
    <property type="protein sequence ID" value="GMN48592.1"/>
    <property type="molecule type" value="Genomic_DNA"/>
</dbReference>
<proteinExistence type="predicted"/>
<protein>
    <recommendedName>
        <fullName evidence="3">Gag-pol polyprotein</fullName>
    </recommendedName>
</protein>
<dbReference type="PANTHER" id="PTHR34676">
    <property type="entry name" value="DUF4219 DOMAIN-CONTAINING PROTEIN-RELATED"/>
    <property type="match status" value="1"/>
</dbReference>
<dbReference type="Pfam" id="PF14223">
    <property type="entry name" value="Retrotran_gag_2"/>
    <property type="match status" value="1"/>
</dbReference>
<keyword evidence="2" id="KW-1185">Reference proteome</keyword>
<organism evidence="1 2">
    <name type="scientific">Ficus carica</name>
    <name type="common">Common fig</name>
    <dbReference type="NCBI Taxonomy" id="3494"/>
    <lineage>
        <taxon>Eukaryota</taxon>
        <taxon>Viridiplantae</taxon>
        <taxon>Streptophyta</taxon>
        <taxon>Embryophyta</taxon>
        <taxon>Tracheophyta</taxon>
        <taxon>Spermatophyta</taxon>
        <taxon>Magnoliopsida</taxon>
        <taxon>eudicotyledons</taxon>
        <taxon>Gunneridae</taxon>
        <taxon>Pentapetalae</taxon>
        <taxon>rosids</taxon>
        <taxon>fabids</taxon>
        <taxon>Rosales</taxon>
        <taxon>Moraceae</taxon>
        <taxon>Ficeae</taxon>
        <taxon>Ficus</taxon>
    </lineage>
</organism>
<sequence>MLGDRLANYNSKALNAIFKAVDANQFKLISTCEAAKDAWKILETAYQGTSVVKMSKLQLLATQFDNLCMFESETINKKEKSIALQAEVQNSIDEDDADDKEDLTVTLTSLIENFNKIMKKMNRKKNFDKSNNFQKGKAAANLFESKKKSKGIQCHECEGSQEDNKDQVRNYVAFNIVTDYAVTVTMTTATPVVTSGPVLLQHLLSDDGHKE</sequence>
<evidence type="ECO:0000313" key="2">
    <source>
        <dbReference type="Proteomes" id="UP001187192"/>
    </source>
</evidence>
<evidence type="ECO:0008006" key="3">
    <source>
        <dbReference type="Google" id="ProtNLM"/>
    </source>
</evidence>
<dbReference type="Proteomes" id="UP001187192">
    <property type="component" value="Unassembled WGS sequence"/>
</dbReference>
<gene>
    <name evidence="1" type="ORF">TIFTF001_017776</name>
</gene>